<protein>
    <submittedName>
        <fullName evidence="1">Helix-hairpin-helix domain-containing protein</fullName>
    </submittedName>
</protein>
<name>A0A933IA28_UNCT6</name>
<sequence length="39" mass="4322">MVDYRAAQGGFKKADELRKVRGIGPKRLSQLIEHVTVGP</sequence>
<reference evidence="1" key="1">
    <citation type="submission" date="2020-07" db="EMBL/GenBank/DDBJ databases">
        <title>Huge and variable diversity of episymbiotic CPR bacteria and DPANN archaea in groundwater ecosystems.</title>
        <authorList>
            <person name="He C.Y."/>
            <person name="Keren R."/>
            <person name="Whittaker M."/>
            <person name="Farag I.F."/>
            <person name="Doudna J."/>
            <person name="Cate J.H.D."/>
            <person name="Banfield J.F."/>
        </authorList>
    </citation>
    <scope>NUCLEOTIDE SEQUENCE</scope>
    <source>
        <strain evidence="1">NC_groundwater_1520_Pr4_B-0.1um_53_5</strain>
    </source>
</reference>
<evidence type="ECO:0000313" key="2">
    <source>
        <dbReference type="Proteomes" id="UP000736328"/>
    </source>
</evidence>
<dbReference type="Pfam" id="PF12836">
    <property type="entry name" value="HHH_3"/>
    <property type="match status" value="1"/>
</dbReference>
<dbReference type="InterPro" id="IPR010994">
    <property type="entry name" value="RuvA_2-like"/>
</dbReference>
<dbReference type="AlphaFoldDB" id="A0A933IA28"/>
<dbReference type="Gene3D" id="1.10.150.280">
    <property type="entry name" value="AF1531-like domain"/>
    <property type="match status" value="1"/>
</dbReference>
<gene>
    <name evidence="1" type="ORF">HY768_05480</name>
</gene>
<accession>A0A933IA28</accession>
<dbReference type="EMBL" id="JACQXR010000069">
    <property type="protein sequence ID" value="MBI4726660.1"/>
    <property type="molecule type" value="Genomic_DNA"/>
</dbReference>
<proteinExistence type="predicted"/>
<organism evidence="1 2">
    <name type="scientific">candidate division TA06 bacterium</name>
    <dbReference type="NCBI Taxonomy" id="2250710"/>
    <lineage>
        <taxon>Bacteria</taxon>
        <taxon>Bacteria division TA06</taxon>
    </lineage>
</organism>
<comment type="caution">
    <text evidence="1">The sequence shown here is derived from an EMBL/GenBank/DDBJ whole genome shotgun (WGS) entry which is preliminary data.</text>
</comment>
<dbReference type="Proteomes" id="UP000736328">
    <property type="component" value="Unassembled WGS sequence"/>
</dbReference>
<dbReference type="SUPFAM" id="SSF47781">
    <property type="entry name" value="RuvA domain 2-like"/>
    <property type="match status" value="1"/>
</dbReference>
<evidence type="ECO:0000313" key="1">
    <source>
        <dbReference type="EMBL" id="MBI4726660.1"/>
    </source>
</evidence>